<dbReference type="GO" id="GO:0004372">
    <property type="term" value="F:glycine hydroxymethyltransferase activity"/>
    <property type="evidence" value="ECO:0007669"/>
    <property type="project" value="UniProtKB-UniRule"/>
</dbReference>
<feature type="site" description="Plays an important role in substrate specificity" evidence="12">
    <location>
        <position position="232"/>
    </location>
</feature>
<comment type="pathway">
    <text evidence="12">Amino-acid biosynthesis; glycine biosynthesis; glycine from L-serine: step 1/1.</text>
</comment>
<dbReference type="GO" id="GO:0030170">
    <property type="term" value="F:pyridoxal phosphate binding"/>
    <property type="evidence" value="ECO:0007669"/>
    <property type="project" value="UniProtKB-UniRule"/>
</dbReference>
<feature type="modified residue" description="N6-(pyridoxal phosphate)lysine" evidence="12 13">
    <location>
        <position position="233"/>
    </location>
</feature>
<dbReference type="SUPFAM" id="SSF53383">
    <property type="entry name" value="PLP-dependent transferases"/>
    <property type="match status" value="1"/>
</dbReference>
<dbReference type="PIRSF" id="PIRSF000412">
    <property type="entry name" value="SHMT"/>
    <property type="match status" value="1"/>
</dbReference>
<dbReference type="Gene3D" id="3.90.1150.10">
    <property type="entry name" value="Aspartate Aminotransferase, domain 1"/>
    <property type="match status" value="1"/>
</dbReference>
<dbReference type="HAMAP" id="MF_00051">
    <property type="entry name" value="SHMT"/>
    <property type="match status" value="1"/>
</dbReference>
<organism evidence="15 16">
    <name type="scientific">Evansella caseinilytica</name>
    <dbReference type="NCBI Taxonomy" id="1503961"/>
    <lineage>
        <taxon>Bacteria</taxon>
        <taxon>Bacillati</taxon>
        <taxon>Bacillota</taxon>
        <taxon>Bacilli</taxon>
        <taxon>Bacillales</taxon>
        <taxon>Bacillaceae</taxon>
        <taxon>Evansella</taxon>
    </lineage>
</organism>
<dbReference type="GO" id="GO:0035999">
    <property type="term" value="P:tetrahydrofolate interconversion"/>
    <property type="evidence" value="ECO:0007669"/>
    <property type="project" value="UniProtKB-UniRule"/>
</dbReference>
<evidence type="ECO:0000256" key="3">
    <source>
        <dbReference type="ARBA" id="ARBA00004496"/>
    </source>
</evidence>
<protein>
    <recommendedName>
        <fullName evidence="12">Serine hydroxymethyltransferase</fullName>
        <shortName evidence="12">SHMT</shortName>
        <shortName evidence="12">Serine methylase</shortName>
        <ecNumber evidence="12">2.1.2.1</ecNumber>
    </recommendedName>
</protein>
<dbReference type="InterPro" id="IPR015424">
    <property type="entry name" value="PyrdxlP-dep_Trfase"/>
</dbReference>
<dbReference type="GO" id="GO:0032259">
    <property type="term" value="P:methylation"/>
    <property type="evidence" value="ECO:0007669"/>
    <property type="project" value="UniProtKB-KW"/>
</dbReference>
<dbReference type="InterPro" id="IPR015421">
    <property type="entry name" value="PyrdxlP-dep_Trfase_major"/>
</dbReference>
<evidence type="ECO:0000256" key="2">
    <source>
        <dbReference type="ARBA" id="ARBA00001933"/>
    </source>
</evidence>
<sequence length="419" mass="45567">MPTMKTDVLNEVRKQDPEVFQAITAELKRQQANIELIASENFVSKAVMEAQGSVLTNKYAEGYPNKRYYGGCEHVDVVEDIARDRAKKLFGAEHVNVQPHSGAQANMAVYYAILEHGDTVLGMNLSHGGHLTHGSPVNFSGIQFHFVDYGVNESGFLDYEDVRSKALEHKPKLIVAGASAYPREIDFAKFREIADEVGAYLMVDMAHIAGLVAADLHQNPVPYSDFVTTTTHKTLRGPRGGMILCKEKYAKKIDKSIFPGIQGGPLMHVISAKAVALGEALTAEFREYAQQVKSNAHALAQALKAEGINLVSDGTDNHLMLLDLRELGITGKDAEEALDHVGITTNKNTIPFDPESPFVTSGLRIGTAAATSRGFTEEAMAETGKIIASVLKGMHKEEVMAEAKKAVAALTGQFPLYNQ</sequence>
<dbReference type="STRING" id="1503961.SAMN05421736_11361"/>
<keyword evidence="10 12" id="KW-0663">Pyridoxal phosphate</keyword>
<dbReference type="PROSITE" id="PS00096">
    <property type="entry name" value="SHMT"/>
    <property type="match status" value="1"/>
</dbReference>
<dbReference type="PANTHER" id="PTHR11680">
    <property type="entry name" value="SERINE HYDROXYMETHYLTRANSFERASE"/>
    <property type="match status" value="1"/>
</dbReference>
<dbReference type="InterPro" id="IPR049943">
    <property type="entry name" value="Ser_HO-MeTrfase-like"/>
</dbReference>
<dbReference type="PANTHER" id="PTHR11680:SF35">
    <property type="entry name" value="SERINE HYDROXYMETHYLTRANSFERASE 1"/>
    <property type="match status" value="1"/>
</dbReference>
<feature type="binding site" evidence="12">
    <location>
        <begin position="356"/>
        <end position="358"/>
    </location>
    <ligand>
        <name>(6S)-5,6,7,8-tetrahydrofolate</name>
        <dbReference type="ChEBI" id="CHEBI:57453"/>
    </ligand>
</feature>
<dbReference type="FunFam" id="3.40.640.10:FF:000001">
    <property type="entry name" value="Serine hydroxymethyltransferase"/>
    <property type="match status" value="1"/>
</dbReference>
<evidence type="ECO:0000256" key="8">
    <source>
        <dbReference type="ARBA" id="ARBA00022605"/>
    </source>
</evidence>
<dbReference type="Gene3D" id="3.40.640.10">
    <property type="entry name" value="Type I PLP-dependent aspartate aminotransferase-like (Major domain)"/>
    <property type="match status" value="1"/>
</dbReference>
<dbReference type="InterPro" id="IPR039429">
    <property type="entry name" value="SHMT-like_dom"/>
</dbReference>
<feature type="binding site" evidence="12">
    <location>
        <position position="125"/>
    </location>
    <ligand>
        <name>(6S)-5,6,7,8-tetrahydrofolate</name>
        <dbReference type="ChEBI" id="CHEBI:57453"/>
    </ligand>
</feature>
<evidence type="ECO:0000256" key="5">
    <source>
        <dbReference type="ARBA" id="ARBA00011738"/>
    </source>
</evidence>
<keyword evidence="15" id="KW-0489">Methyltransferase</keyword>
<dbReference type="AlphaFoldDB" id="A0A1H3T6U9"/>
<proteinExistence type="inferred from homology"/>
<comment type="subcellular location">
    <subcellularLocation>
        <location evidence="3 12">Cytoplasm</location>
    </subcellularLocation>
</comment>
<evidence type="ECO:0000256" key="13">
    <source>
        <dbReference type="PIRSR" id="PIRSR000412-50"/>
    </source>
</evidence>
<accession>A0A1H3T6U9</accession>
<dbReference type="InterPro" id="IPR001085">
    <property type="entry name" value="Ser_HO-MeTrfase"/>
</dbReference>
<comment type="function">
    <text evidence="11">Catalyzes the reversible interconversion of serine and glycine with tetrahydrofolate (THF) serving as the one-carbon carrier. This reaction serves as the major source of one-carbon groups required for the biosynthesis of purines, thymidylate, methionine, and other important biomolecules. Also exhibits THF-independent aldolase activity toward beta-hydroxyamino acids, producing glycine and aldehydes, via a retro-aldol mechanism. Thus, is able to catalyze the cleavage of L-allo-threonine.</text>
</comment>
<dbReference type="EMBL" id="FNPI01000013">
    <property type="protein sequence ID" value="SDZ45581.1"/>
    <property type="molecule type" value="Genomic_DNA"/>
</dbReference>
<feature type="domain" description="Serine hydroxymethyltransferase-like" evidence="14">
    <location>
        <begin position="13"/>
        <end position="387"/>
    </location>
</feature>
<comment type="cofactor">
    <cofactor evidence="2 12 13">
        <name>pyridoxal 5'-phosphate</name>
        <dbReference type="ChEBI" id="CHEBI:597326"/>
    </cofactor>
</comment>
<evidence type="ECO:0000313" key="16">
    <source>
        <dbReference type="Proteomes" id="UP000198935"/>
    </source>
</evidence>
<dbReference type="InterPro" id="IPR019798">
    <property type="entry name" value="Ser_HO-MeTrfase_PLP_BS"/>
</dbReference>
<keyword evidence="7 12" id="KW-0554">One-carbon metabolism</keyword>
<evidence type="ECO:0000256" key="1">
    <source>
        <dbReference type="ARBA" id="ARBA00001528"/>
    </source>
</evidence>
<comment type="similarity">
    <text evidence="4 12">Belongs to the SHMT family.</text>
</comment>
<dbReference type="InterPro" id="IPR015422">
    <property type="entry name" value="PyrdxlP-dep_Trfase_small"/>
</dbReference>
<keyword evidence="6 12" id="KW-0963">Cytoplasm</keyword>
<evidence type="ECO:0000313" key="15">
    <source>
        <dbReference type="EMBL" id="SDZ45581.1"/>
    </source>
</evidence>
<feature type="binding site" evidence="12">
    <location>
        <begin position="129"/>
        <end position="131"/>
    </location>
    <ligand>
        <name>(6S)-5,6,7,8-tetrahydrofolate</name>
        <dbReference type="ChEBI" id="CHEBI:57453"/>
    </ligand>
</feature>
<dbReference type="UniPathway" id="UPA00193"/>
<keyword evidence="8 12" id="KW-0028">Amino-acid biosynthesis</keyword>
<keyword evidence="9 12" id="KW-0808">Transferase</keyword>
<dbReference type="EC" id="2.1.2.1" evidence="12"/>
<evidence type="ECO:0000256" key="12">
    <source>
        <dbReference type="HAMAP-Rule" id="MF_00051"/>
    </source>
</evidence>
<evidence type="ECO:0000256" key="7">
    <source>
        <dbReference type="ARBA" id="ARBA00022563"/>
    </source>
</evidence>
<dbReference type="NCBIfam" id="NF000586">
    <property type="entry name" value="PRK00011.1"/>
    <property type="match status" value="1"/>
</dbReference>
<dbReference type="FunFam" id="3.90.1150.10:FF:000003">
    <property type="entry name" value="Serine hydroxymethyltransferase"/>
    <property type="match status" value="1"/>
</dbReference>
<evidence type="ECO:0000259" key="14">
    <source>
        <dbReference type="Pfam" id="PF00464"/>
    </source>
</evidence>
<reference evidence="16" key="1">
    <citation type="submission" date="2016-10" db="EMBL/GenBank/DDBJ databases">
        <authorList>
            <person name="Varghese N."/>
            <person name="Submissions S."/>
        </authorList>
    </citation>
    <scope>NUCLEOTIDE SEQUENCE [LARGE SCALE GENOMIC DNA]</scope>
    <source>
        <strain evidence="16">SP</strain>
    </source>
</reference>
<comment type="catalytic activity">
    <reaction evidence="1 12">
        <text>(6R)-5,10-methylene-5,6,7,8-tetrahydrofolate + glycine + H2O = (6S)-5,6,7,8-tetrahydrofolate + L-serine</text>
        <dbReference type="Rhea" id="RHEA:15481"/>
        <dbReference type="ChEBI" id="CHEBI:15377"/>
        <dbReference type="ChEBI" id="CHEBI:15636"/>
        <dbReference type="ChEBI" id="CHEBI:33384"/>
        <dbReference type="ChEBI" id="CHEBI:57305"/>
        <dbReference type="ChEBI" id="CHEBI:57453"/>
        <dbReference type="EC" id="2.1.2.1"/>
    </reaction>
</comment>
<dbReference type="Proteomes" id="UP000198935">
    <property type="component" value="Unassembled WGS sequence"/>
</dbReference>
<evidence type="ECO:0000256" key="11">
    <source>
        <dbReference type="ARBA" id="ARBA00054606"/>
    </source>
</evidence>
<gene>
    <name evidence="12" type="primary">glyA</name>
    <name evidence="15" type="ORF">SAMN05421736_11361</name>
</gene>
<evidence type="ECO:0000256" key="9">
    <source>
        <dbReference type="ARBA" id="ARBA00022679"/>
    </source>
</evidence>
<dbReference type="GO" id="GO:0005829">
    <property type="term" value="C:cytosol"/>
    <property type="evidence" value="ECO:0007669"/>
    <property type="project" value="TreeGrafter"/>
</dbReference>
<evidence type="ECO:0000256" key="10">
    <source>
        <dbReference type="ARBA" id="ARBA00022898"/>
    </source>
</evidence>
<dbReference type="UniPathway" id="UPA00288">
    <property type="reaction ID" value="UER01023"/>
</dbReference>
<dbReference type="GO" id="GO:0008168">
    <property type="term" value="F:methyltransferase activity"/>
    <property type="evidence" value="ECO:0007669"/>
    <property type="project" value="UniProtKB-KW"/>
</dbReference>
<evidence type="ECO:0000256" key="4">
    <source>
        <dbReference type="ARBA" id="ARBA00006376"/>
    </source>
</evidence>
<name>A0A1H3T6U9_9BACI</name>
<feature type="binding site" evidence="12">
    <location>
        <position position="247"/>
    </location>
    <ligand>
        <name>(6S)-5,6,7,8-tetrahydrofolate</name>
        <dbReference type="ChEBI" id="CHEBI:57453"/>
    </ligand>
</feature>
<comment type="pathway">
    <text evidence="12">One-carbon metabolism; tetrahydrofolate interconversion.</text>
</comment>
<evidence type="ECO:0000256" key="6">
    <source>
        <dbReference type="ARBA" id="ARBA00022490"/>
    </source>
</evidence>
<comment type="subunit">
    <text evidence="5 12">Homodimer.</text>
</comment>
<dbReference type="GO" id="GO:0019264">
    <property type="term" value="P:glycine biosynthetic process from serine"/>
    <property type="evidence" value="ECO:0007669"/>
    <property type="project" value="UniProtKB-UniRule"/>
</dbReference>
<dbReference type="Pfam" id="PF00464">
    <property type="entry name" value="SHMT"/>
    <property type="match status" value="1"/>
</dbReference>
<keyword evidence="16" id="KW-1185">Reference proteome</keyword>
<dbReference type="CDD" id="cd00378">
    <property type="entry name" value="SHMT"/>
    <property type="match status" value="1"/>
</dbReference>